<protein>
    <submittedName>
        <fullName evidence="2">Unannotated protein</fullName>
    </submittedName>
</protein>
<keyword evidence="1" id="KW-0547">Nucleotide-binding</keyword>
<dbReference type="GO" id="GO:0006777">
    <property type="term" value="P:Mo-molybdopterin cofactor biosynthetic process"/>
    <property type="evidence" value="ECO:0007669"/>
    <property type="project" value="InterPro"/>
</dbReference>
<sequence>MPGWRPLFVTDDEGTAGTLGDVASLRLFARAREIAGTGAADVPGATVDEVVAEAVRRFGPDFAELLASCRIWLNGEAVSGSTAVTDKDEVAVLPPVSGGCR</sequence>
<dbReference type="GO" id="GO:1990133">
    <property type="term" value="C:molybdopterin adenylyltransferase complex"/>
    <property type="evidence" value="ECO:0007669"/>
    <property type="project" value="TreeGrafter"/>
</dbReference>
<reference evidence="2" key="1">
    <citation type="submission" date="2020-05" db="EMBL/GenBank/DDBJ databases">
        <authorList>
            <person name="Chiriac C."/>
            <person name="Salcher M."/>
            <person name="Ghai R."/>
            <person name="Kavagutti S V."/>
        </authorList>
    </citation>
    <scope>NUCLEOTIDE SEQUENCE</scope>
</reference>
<dbReference type="EMBL" id="CAEZTS010000003">
    <property type="protein sequence ID" value="CAB4565249.1"/>
    <property type="molecule type" value="Genomic_DNA"/>
</dbReference>
<dbReference type="InterPro" id="IPR016155">
    <property type="entry name" value="Mopterin_synth/thiamin_S_b"/>
</dbReference>
<dbReference type="InterPro" id="IPR044672">
    <property type="entry name" value="MOCS2A"/>
</dbReference>
<organism evidence="2">
    <name type="scientific">freshwater metagenome</name>
    <dbReference type="NCBI Taxonomy" id="449393"/>
    <lineage>
        <taxon>unclassified sequences</taxon>
        <taxon>metagenomes</taxon>
        <taxon>ecological metagenomes</taxon>
    </lineage>
</organism>
<dbReference type="Pfam" id="PF02597">
    <property type="entry name" value="ThiS"/>
    <property type="match status" value="1"/>
</dbReference>
<dbReference type="AlphaFoldDB" id="A0A6J6DQL7"/>
<dbReference type="GO" id="GO:0000166">
    <property type="term" value="F:nucleotide binding"/>
    <property type="evidence" value="ECO:0007669"/>
    <property type="project" value="UniProtKB-KW"/>
</dbReference>
<dbReference type="CDD" id="cd00754">
    <property type="entry name" value="Ubl_MoaD"/>
    <property type="match status" value="1"/>
</dbReference>
<proteinExistence type="predicted"/>
<dbReference type="InterPro" id="IPR003749">
    <property type="entry name" value="ThiS/MoaD-like"/>
</dbReference>
<dbReference type="Gene3D" id="3.10.20.30">
    <property type="match status" value="1"/>
</dbReference>
<gene>
    <name evidence="2" type="ORF">UFOPK1722_00046</name>
</gene>
<dbReference type="SUPFAM" id="SSF54285">
    <property type="entry name" value="MoaD/ThiS"/>
    <property type="match status" value="1"/>
</dbReference>
<dbReference type="PANTHER" id="PTHR33359">
    <property type="entry name" value="MOLYBDOPTERIN SYNTHASE SULFUR CARRIER SUBUNIT"/>
    <property type="match status" value="1"/>
</dbReference>
<evidence type="ECO:0000313" key="2">
    <source>
        <dbReference type="EMBL" id="CAB4565249.1"/>
    </source>
</evidence>
<dbReference type="InterPro" id="IPR012675">
    <property type="entry name" value="Beta-grasp_dom_sf"/>
</dbReference>
<evidence type="ECO:0000256" key="1">
    <source>
        <dbReference type="ARBA" id="ARBA00022741"/>
    </source>
</evidence>
<name>A0A6J6DQL7_9ZZZZ</name>
<accession>A0A6J6DQL7</accession>
<dbReference type="PANTHER" id="PTHR33359:SF1">
    <property type="entry name" value="MOLYBDOPTERIN SYNTHASE SULFUR CARRIER SUBUNIT"/>
    <property type="match status" value="1"/>
</dbReference>